<dbReference type="InterPro" id="IPR036866">
    <property type="entry name" value="RibonucZ/Hydroxyglut_hydro"/>
</dbReference>
<sequence>MTSQPVELVPDALYAVGDAAPNDGRLSWASPGTSAFEPVNSFLLVEDGHALLIDPGVAAHESTMLGQLGEILGPETKLSVFCTRFEGDCVTALGPVIRDFNVVSIFGGGVSNPFDFFEDVSPQEQIRTDHHIEILRKKAGDTIEVGPGRSVDLLSTSLRVLTTFWLYDERTGTLFTSDFFAYEGLDHADRSDLVRHTTPDTFDRSAAARRLFTKIDWLLLADPAPFVEELDRLFDTYDIRAIAPGHGRIIVGRETVRSYYELTRELLLTCGRAHSTGEVPVHG</sequence>
<dbReference type="InterPro" id="IPR045761">
    <property type="entry name" value="ODP_dom"/>
</dbReference>
<dbReference type="Proteomes" id="UP001331936">
    <property type="component" value="Unassembled WGS sequence"/>
</dbReference>
<comment type="caution">
    <text evidence="2">The sequence shown here is derived from an EMBL/GenBank/DDBJ whole genome shotgun (WGS) entry which is preliminary data.</text>
</comment>
<proteinExistence type="predicted"/>
<reference evidence="2 3" key="1">
    <citation type="submission" date="2023-08" db="EMBL/GenBank/DDBJ databases">
        <authorList>
            <person name="Girao M."/>
            <person name="Carvalho M.F."/>
        </authorList>
    </citation>
    <scope>NUCLEOTIDE SEQUENCE [LARGE SCALE GENOMIC DNA]</scope>
    <source>
        <strain evidence="2 3">CC-R104</strain>
    </source>
</reference>
<dbReference type="SUPFAM" id="SSF56281">
    <property type="entry name" value="Metallo-hydrolase/oxidoreductase"/>
    <property type="match status" value="1"/>
</dbReference>
<feature type="domain" description="ODP" evidence="1">
    <location>
        <begin position="39"/>
        <end position="184"/>
    </location>
</feature>
<evidence type="ECO:0000313" key="2">
    <source>
        <dbReference type="EMBL" id="MEE2031466.1"/>
    </source>
</evidence>
<organism evidence="2 3">
    <name type="scientific">Rhodococcus chondri</name>
    <dbReference type="NCBI Taxonomy" id="3065941"/>
    <lineage>
        <taxon>Bacteria</taxon>
        <taxon>Bacillati</taxon>
        <taxon>Actinomycetota</taxon>
        <taxon>Actinomycetes</taxon>
        <taxon>Mycobacteriales</taxon>
        <taxon>Nocardiaceae</taxon>
        <taxon>Rhodococcus</taxon>
    </lineage>
</organism>
<evidence type="ECO:0000313" key="3">
    <source>
        <dbReference type="Proteomes" id="UP001331936"/>
    </source>
</evidence>
<protein>
    <recommendedName>
        <fullName evidence="1">ODP domain-containing protein</fullName>
    </recommendedName>
</protein>
<dbReference type="EMBL" id="JAUZMZ010000016">
    <property type="protein sequence ID" value="MEE2031466.1"/>
    <property type="molecule type" value="Genomic_DNA"/>
</dbReference>
<gene>
    <name evidence="2" type="ORF">Q8814_04955</name>
</gene>
<dbReference type="Pfam" id="PF19583">
    <property type="entry name" value="ODP"/>
    <property type="match status" value="1"/>
</dbReference>
<dbReference type="Gene3D" id="3.60.15.10">
    <property type="entry name" value="Ribonuclease Z/Hydroxyacylglutathione hydrolase-like"/>
    <property type="match status" value="1"/>
</dbReference>
<keyword evidence="3" id="KW-1185">Reference proteome</keyword>
<name>A0ABU7JN60_9NOCA</name>
<accession>A0ABU7JN60</accession>
<evidence type="ECO:0000259" key="1">
    <source>
        <dbReference type="Pfam" id="PF19583"/>
    </source>
</evidence>
<dbReference type="RefSeq" id="WP_330150903.1">
    <property type="nucleotide sequence ID" value="NZ_JAUZMZ010000016.1"/>
</dbReference>